<dbReference type="AlphaFoldDB" id="R7Q4Y2"/>
<dbReference type="GeneID" id="17320443"/>
<dbReference type="KEGG" id="ccp:CHC_T00001806001"/>
<keyword evidence="1" id="KW-0472">Membrane</keyword>
<protein>
    <submittedName>
        <fullName evidence="2">Uncharacterized protein</fullName>
    </submittedName>
</protein>
<name>R7Q4Y2_CHOCR</name>
<evidence type="ECO:0000256" key="1">
    <source>
        <dbReference type="SAM" id="Phobius"/>
    </source>
</evidence>
<feature type="transmembrane region" description="Helical" evidence="1">
    <location>
        <begin position="113"/>
        <end position="134"/>
    </location>
</feature>
<accession>R7Q4Y2</accession>
<feature type="transmembrane region" description="Helical" evidence="1">
    <location>
        <begin position="27"/>
        <end position="52"/>
    </location>
</feature>
<proteinExistence type="predicted"/>
<dbReference type="Proteomes" id="UP000012073">
    <property type="component" value="Unassembled WGS sequence"/>
</dbReference>
<keyword evidence="1" id="KW-1133">Transmembrane helix</keyword>
<dbReference type="Gramene" id="CDF32923">
    <property type="protein sequence ID" value="CDF32923"/>
    <property type="gene ID" value="CHC_T00001806001"/>
</dbReference>
<organism evidence="2 3">
    <name type="scientific">Chondrus crispus</name>
    <name type="common">Carrageen Irish moss</name>
    <name type="synonym">Polymorpha crispa</name>
    <dbReference type="NCBI Taxonomy" id="2769"/>
    <lineage>
        <taxon>Eukaryota</taxon>
        <taxon>Rhodophyta</taxon>
        <taxon>Florideophyceae</taxon>
        <taxon>Rhodymeniophycidae</taxon>
        <taxon>Gigartinales</taxon>
        <taxon>Gigartinaceae</taxon>
        <taxon>Chondrus</taxon>
    </lineage>
</organism>
<reference evidence="3" key="1">
    <citation type="journal article" date="2013" name="Proc. Natl. Acad. Sci. U.S.A.">
        <title>Genome structure and metabolic features in the red seaweed Chondrus crispus shed light on evolution of the Archaeplastida.</title>
        <authorList>
            <person name="Collen J."/>
            <person name="Porcel B."/>
            <person name="Carre W."/>
            <person name="Ball S.G."/>
            <person name="Chaparro C."/>
            <person name="Tonon T."/>
            <person name="Barbeyron T."/>
            <person name="Michel G."/>
            <person name="Noel B."/>
            <person name="Valentin K."/>
            <person name="Elias M."/>
            <person name="Artiguenave F."/>
            <person name="Arun A."/>
            <person name="Aury J.M."/>
            <person name="Barbosa-Neto J.F."/>
            <person name="Bothwell J.H."/>
            <person name="Bouget F.Y."/>
            <person name="Brillet L."/>
            <person name="Cabello-Hurtado F."/>
            <person name="Capella-Gutierrez S."/>
            <person name="Charrier B."/>
            <person name="Cladiere L."/>
            <person name="Cock J.M."/>
            <person name="Coelho S.M."/>
            <person name="Colleoni C."/>
            <person name="Czjzek M."/>
            <person name="Da Silva C."/>
            <person name="Delage L."/>
            <person name="Denoeud F."/>
            <person name="Deschamps P."/>
            <person name="Dittami S.M."/>
            <person name="Gabaldon T."/>
            <person name="Gachon C.M."/>
            <person name="Groisillier A."/>
            <person name="Herve C."/>
            <person name="Jabbari K."/>
            <person name="Katinka M."/>
            <person name="Kloareg B."/>
            <person name="Kowalczyk N."/>
            <person name="Labadie K."/>
            <person name="Leblanc C."/>
            <person name="Lopez P.J."/>
            <person name="McLachlan D.H."/>
            <person name="Meslet-Cladiere L."/>
            <person name="Moustafa A."/>
            <person name="Nehr Z."/>
            <person name="Nyvall Collen P."/>
            <person name="Panaud O."/>
            <person name="Partensky F."/>
            <person name="Poulain J."/>
            <person name="Rensing S.A."/>
            <person name="Rousvoal S."/>
            <person name="Samson G."/>
            <person name="Symeonidi A."/>
            <person name="Weissenbach J."/>
            <person name="Zambounis A."/>
            <person name="Wincker P."/>
            <person name="Boyen C."/>
        </authorList>
    </citation>
    <scope>NUCLEOTIDE SEQUENCE [LARGE SCALE GENOMIC DNA]</scope>
    <source>
        <strain evidence="3">cv. Stackhouse</strain>
    </source>
</reference>
<sequence length="485" mass="52489">MIRDGLLTYASTPPFLTRELRAPLPNLLAIAFVITLLSYHLTSLLLSLLLSLKPARTASLSSVHTLLLVRNSSPLSVLASVLRHDSLTRLHHGRQALRRVTVARHHHQVPLRAALRLLLLLAVAPLVSIASVAVTLSRDAALSASAARFAGVALGFAHPAAPPVRATRISHRCALVPLQLGPRDSALVEFAACQLPIAFQPGFAPGEAGLGFAITRNSSITVWVNVDKVFASRRKSVSMYAGETLYYIEPHVDEEALNRVVEYGMERIASVCGGGREGERDQRVQYPEEDGQEHVVGVLRPCEVETDERAMELAAGILNDVGRFITFVETERLMVAEYRLTFEEGGVPALPFWDGGRIALVMRRSRYVALEALAVVTAVVLLMRVLVALVGNNDVATGVDRLVRERLGFRCCDFLLGEKEMVEFACKSQTGGVAHLGLPMADMPRVESFAGGVIGVERIGNLDSSLVGASTGENSLDDDTMPLAD</sequence>
<dbReference type="RefSeq" id="XP_005712726.1">
    <property type="nucleotide sequence ID" value="XM_005712669.1"/>
</dbReference>
<dbReference type="EMBL" id="HG001615">
    <property type="protein sequence ID" value="CDF32923.1"/>
    <property type="molecule type" value="Genomic_DNA"/>
</dbReference>
<evidence type="ECO:0000313" key="3">
    <source>
        <dbReference type="Proteomes" id="UP000012073"/>
    </source>
</evidence>
<keyword evidence="3" id="KW-1185">Reference proteome</keyword>
<evidence type="ECO:0000313" key="2">
    <source>
        <dbReference type="EMBL" id="CDF32923.1"/>
    </source>
</evidence>
<gene>
    <name evidence="2" type="ORF">CHC_T00001806001</name>
</gene>
<keyword evidence="1" id="KW-0812">Transmembrane</keyword>